<evidence type="ECO:0000256" key="1">
    <source>
        <dbReference type="SAM" id="MobiDB-lite"/>
    </source>
</evidence>
<feature type="region of interest" description="Disordered" evidence="1">
    <location>
        <begin position="1"/>
        <end position="163"/>
    </location>
</feature>
<keyword evidence="3" id="KW-1185">Reference proteome</keyword>
<dbReference type="AlphaFoldDB" id="A0ABD3R106"/>
<reference evidence="2 3" key="1">
    <citation type="submission" date="2024-10" db="EMBL/GenBank/DDBJ databases">
        <title>Updated reference genomes for cyclostephanoid diatoms.</title>
        <authorList>
            <person name="Roberts W.R."/>
            <person name="Alverson A.J."/>
        </authorList>
    </citation>
    <scope>NUCLEOTIDE SEQUENCE [LARGE SCALE GENOMIC DNA]</scope>
    <source>
        <strain evidence="2 3">AJA228-03</strain>
    </source>
</reference>
<gene>
    <name evidence="2" type="ORF">ACHAXA_011192</name>
</gene>
<dbReference type="EMBL" id="JALLPB020000775">
    <property type="protein sequence ID" value="KAL3806590.1"/>
    <property type="molecule type" value="Genomic_DNA"/>
</dbReference>
<protein>
    <submittedName>
        <fullName evidence="2">Uncharacterized protein</fullName>
    </submittedName>
</protein>
<evidence type="ECO:0000313" key="2">
    <source>
        <dbReference type="EMBL" id="KAL3806590.1"/>
    </source>
</evidence>
<proteinExistence type="predicted"/>
<evidence type="ECO:0000313" key="3">
    <source>
        <dbReference type="Proteomes" id="UP001530377"/>
    </source>
</evidence>
<feature type="compositionally biased region" description="Low complexity" evidence="1">
    <location>
        <begin position="304"/>
        <end position="320"/>
    </location>
</feature>
<dbReference type="Proteomes" id="UP001530377">
    <property type="component" value="Unassembled WGS sequence"/>
</dbReference>
<feature type="compositionally biased region" description="Pro residues" evidence="1">
    <location>
        <begin position="147"/>
        <end position="160"/>
    </location>
</feature>
<sequence length="361" mass="38457">MRFFGSSKKDSKKRPQVEAETRTDATTKTTNEPQVTKDQSLRPLNADTMAQQQYRQRQEHSTSSPRKKDVQPMPIAVAAKPASSPRGEKGVIPSMQLQLGSNNSRSSPPTKHPEPAASSKHMTTGSGAARGGGGKAPPASILHKSKQPPPPTLNIPPPPEHTTRVRFMSASESVASSVEASQVHLMAGAAGSVASSSAMSSVPGENVFDRVLHAVMAEENQRLSAMGMTRLDPKNDYAAARMPSNARESLSPVPIHAGMEMDYHDLDDDDVNEKRGTSTLAFGMKDLMVDGGGSSNTRSRPHDYSSAAAYASSIGSKKSGAIGGRKWEPMDAEGPRKSGSSSARIRSAPTQRARVDDLAEF</sequence>
<comment type="caution">
    <text evidence="2">The sequence shown here is derived from an EMBL/GenBank/DDBJ whole genome shotgun (WGS) entry which is preliminary data.</text>
</comment>
<accession>A0ABD3R106</accession>
<feature type="compositionally biased region" description="Polar residues" evidence="1">
    <location>
        <begin position="338"/>
        <end position="350"/>
    </location>
</feature>
<name>A0ABD3R106_9STRA</name>
<feature type="region of interest" description="Disordered" evidence="1">
    <location>
        <begin position="291"/>
        <end position="361"/>
    </location>
</feature>
<feature type="compositionally biased region" description="Polar residues" evidence="1">
    <location>
        <begin position="95"/>
        <end position="109"/>
    </location>
</feature>
<organism evidence="2 3">
    <name type="scientific">Cyclostephanos tholiformis</name>
    <dbReference type="NCBI Taxonomy" id="382380"/>
    <lineage>
        <taxon>Eukaryota</taxon>
        <taxon>Sar</taxon>
        <taxon>Stramenopiles</taxon>
        <taxon>Ochrophyta</taxon>
        <taxon>Bacillariophyta</taxon>
        <taxon>Coscinodiscophyceae</taxon>
        <taxon>Thalassiosirophycidae</taxon>
        <taxon>Stephanodiscales</taxon>
        <taxon>Stephanodiscaceae</taxon>
        <taxon>Cyclostephanos</taxon>
    </lineage>
</organism>
<feature type="compositionally biased region" description="Basic and acidic residues" evidence="1">
    <location>
        <begin position="325"/>
        <end position="336"/>
    </location>
</feature>
<feature type="compositionally biased region" description="Basic and acidic residues" evidence="1">
    <location>
        <begin position="56"/>
        <end position="70"/>
    </location>
</feature>
<feature type="compositionally biased region" description="Basic and acidic residues" evidence="1">
    <location>
        <begin position="7"/>
        <end position="25"/>
    </location>
</feature>